<dbReference type="Pfam" id="PF05212">
    <property type="entry name" value="DUF707"/>
    <property type="match status" value="1"/>
</dbReference>
<gene>
    <name evidence="1" type="ORF">J8273_4318</name>
</gene>
<dbReference type="OrthoDB" id="9985979at2759"/>
<evidence type="ECO:0000313" key="1">
    <source>
        <dbReference type="EMBL" id="KAG9394216.1"/>
    </source>
</evidence>
<dbReference type="InterPro" id="IPR036188">
    <property type="entry name" value="FAD/NAD-bd_sf"/>
</dbReference>
<reference evidence="1" key="1">
    <citation type="submission" date="2021-05" db="EMBL/GenBank/DDBJ databases">
        <title>A free-living protist that lacks canonical eukaryotic 1 DNA replication and segregation systems.</title>
        <authorList>
            <person name="Salas-Leiva D.E."/>
            <person name="Tromer E.C."/>
            <person name="Curtis B.A."/>
            <person name="Jerlstrom-Hultqvist J."/>
            <person name="Kolisko M."/>
            <person name="Yi Z."/>
            <person name="Salas-Leiva J.S."/>
            <person name="Gallot-Lavallee L."/>
            <person name="Kops G.J.P.L."/>
            <person name="Archibald J.M."/>
            <person name="Simpson A.G.B."/>
            <person name="Roger A.J."/>
        </authorList>
    </citation>
    <scope>NUCLEOTIDE SEQUENCE</scope>
    <source>
        <strain evidence="1">BICM</strain>
    </source>
</reference>
<dbReference type="Proteomes" id="UP000717585">
    <property type="component" value="Unassembled WGS sequence"/>
</dbReference>
<dbReference type="AlphaFoldDB" id="A0A8J6ATI9"/>
<protein>
    <submittedName>
        <fullName evidence="1">Uncharacterized protein</fullName>
    </submittedName>
</protein>
<dbReference type="PANTHER" id="PTHR31210:SF43">
    <property type="entry name" value="STORAGE PROTEIN-RELATED"/>
    <property type="match status" value="1"/>
</dbReference>
<dbReference type="EMBL" id="JAHDYR010000016">
    <property type="protein sequence ID" value="KAG9394216.1"/>
    <property type="molecule type" value="Genomic_DNA"/>
</dbReference>
<proteinExistence type="predicted"/>
<name>A0A8J6ATI9_9EUKA</name>
<evidence type="ECO:0000313" key="2">
    <source>
        <dbReference type="Proteomes" id="UP000717585"/>
    </source>
</evidence>
<sequence length="1041" mass="115364">MHKPAALYWLKRRCMIILATRSKRDLVRVMLALVTVALFTVCCLVVRSFVSESTNAAHGSISAHGDGISPDHQRNCAPSPVIILGAGPTGLGAAHRLQELGFDNYQVYEATYRVGGIAATHKDVHGFEWDFGPLELTSHYAYFDGLLTSVLEHDQNRHTRVAWLINGSIDTAVDFETAAVPSSLEWVTQQTNVSRTFVYPHIGGSGELFARLAADQQSGISYSNEIVAVDPINRKVTIRHARETVTRPYSKLVSTMPLPDLLKLVAACPHTPEPIVRRFNAYAQQLTCATAHTVGIGVKGVLPSELWQAHWFGVHDDALVRRVAVLSNYAQGMAPSGHYSLRVDLDSPDSNVTQAEVVDRVTDYLRQTGFIAQSSEVVSVQYHETCVPANEIGVAEVLGDVQSWLREHDILSRGRLGGWKNEVANIDHLFMQGVEAADAALAGVPEMTYFHPDFVNDPSRGKLTGRPNIRNPPPTRIRPVADSAGEWPGIPLDASSHPGPKRCVMSIPVGGHSKRLINKIVTRFGLEQFDFIFMRYDNSDWSELPWASEVTWVDIKRQGEWWYFPRFLTPTVAEAYDYVFLWDDDIDLNPEPGTPDTELFDPMEYLRIAEKHNLQMFQPGMTHSPGWWGSKATGRQTDHNDEGRFVTFVEDMIPAFTRTFYSRVTHKHFQFDLSTGYYYDFMFARDGYRDGMGRYGVIDSTPVAHLNGGSQSVKVVDEATKAKKKEFFRRVNIEQLAYLTSAVPAIPPTVDSLATIEPIFGDIVGTVGTFSEVGEVSGNVEKTRRVWETGKVGPYMYAPVVVLGAGPTGLGAAHRLQELGFDNYQVYEATYRVGGIAATHKDVHGFEWDFGPLELTSHYAYFDGLLTSVLEHDQNRHTRVAWLINGSIDTAVDFETAAVPSSLEWVTQQTNVSRTFVYPHIGGSGELFARLAADQQSGISYSNEIVAVDPINRKVTIRHARETVTRPYSKLVSTMPLPDLLKLVAACPHTPEPIVRRFNAYAQQLTCATAHTVGIGVKGVLPPNCGRRTGSASTTTLWCAG</sequence>
<dbReference type="InterPro" id="IPR007877">
    <property type="entry name" value="DUF707"/>
</dbReference>
<comment type="caution">
    <text evidence="1">The sequence shown here is derived from an EMBL/GenBank/DDBJ whole genome shotgun (WGS) entry which is preliminary data.</text>
</comment>
<dbReference type="PANTHER" id="PTHR31210">
    <property type="entry name" value="OS06G0731900 PROTEIN"/>
    <property type="match status" value="1"/>
</dbReference>
<dbReference type="Pfam" id="PF13450">
    <property type="entry name" value="NAD_binding_8"/>
    <property type="match status" value="2"/>
</dbReference>
<dbReference type="Gene3D" id="3.50.50.60">
    <property type="entry name" value="FAD/NAD(P)-binding domain"/>
    <property type="match status" value="4"/>
</dbReference>
<dbReference type="SUPFAM" id="SSF51905">
    <property type="entry name" value="FAD/NAD(P)-binding domain"/>
    <property type="match status" value="2"/>
</dbReference>
<keyword evidence="2" id="KW-1185">Reference proteome</keyword>
<accession>A0A8J6ATI9</accession>
<organism evidence="1 2">
    <name type="scientific">Carpediemonas membranifera</name>
    <dbReference type="NCBI Taxonomy" id="201153"/>
    <lineage>
        <taxon>Eukaryota</taxon>
        <taxon>Metamonada</taxon>
        <taxon>Carpediemonas-like organisms</taxon>
        <taxon>Carpediemonas</taxon>
    </lineage>
</organism>